<organism evidence="16">
    <name type="scientific">Thrips palmi</name>
    <name type="common">Melon thrips</name>
    <dbReference type="NCBI Taxonomy" id="161013"/>
    <lineage>
        <taxon>Eukaryota</taxon>
        <taxon>Metazoa</taxon>
        <taxon>Ecdysozoa</taxon>
        <taxon>Arthropoda</taxon>
        <taxon>Hexapoda</taxon>
        <taxon>Insecta</taxon>
        <taxon>Pterygota</taxon>
        <taxon>Neoptera</taxon>
        <taxon>Paraneoptera</taxon>
        <taxon>Thysanoptera</taxon>
        <taxon>Terebrantia</taxon>
        <taxon>Thripoidea</taxon>
        <taxon>Thripidae</taxon>
        <taxon>Thrips</taxon>
    </lineage>
</organism>
<dbReference type="GO" id="GO:0046872">
    <property type="term" value="F:metal ion binding"/>
    <property type="evidence" value="ECO:0007669"/>
    <property type="project" value="UniProtKB-KW"/>
</dbReference>
<evidence type="ECO:0000256" key="8">
    <source>
        <dbReference type="ARBA" id="ARBA00022801"/>
    </source>
</evidence>
<dbReference type="RefSeq" id="XP_034256598.1">
    <property type="nucleotide sequence ID" value="XM_034400707.1"/>
</dbReference>
<keyword evidence="6" id="KW-0963">Cytoplasm</keyword>
<proteinExistence type="inferred from homology"/>
<dbReference type="InterPro" id="IPR006355">
    <property type="entry name" value="LHPP/HDHD2"/>
</dbReference>
<protein>
    <recommendedName>
        <fullName evidence="13">Haloacid dehalogenase-like hydrolase domain-containing protein 2</fullName>
        <ecNumber evidence="5">3.6.1.1</ecNumber>
    </recommendedName>
    <alternativeName>
        <fullName evidence="12">Phospholysine phosphohistidine inorganic pyrophosphate phosphatase</fullName>
    </alternativeName>
</protein>
<dbReference type="EC" id="3.6.1.1" evidence="5"/>
<keyword evidence="8" id="KW-0378">Hydrolase</keyword>
<dbReference type="GO" id="GO:0005737">
    <property type="term" value="C:cytoplasm"/>
    <property type="evidence" value="ECO:0007669"/>
    <property type="project" value="UniProtKB-SubCell"/>
</dbReference>
<dbReference type="FunFam" id="3.40.50.1000:FF:000051">
    <property type="entry name" value="Phospholysine phosphohistidine inorganic pyrophosphate phosphatase"/>
    <property type="match status" value="1"/>
</dbReference>
<comment type="subcellular location">
    <subcellularLocation>
        <location evidence="3">Cytoplasm</location>
    </subcellularLocation>
    <subcellularLocation>
        <location evidence="2">Nucleus</location>
    </subcellularLocation>
</comment>
<keyword evidence="15" id="KW-1185">Reference proteome</keyword>
<dbReference type="SUPFAM" id="SSF56784">
    <property type="entry name" value="HAD-like"/>
    <property type="match status" value="1"/>
</dbReference>
<dbReference type="PANTHER" id="PTHR19288">
    <property type="entry name" value="4-NITROPHENYLPHOSPHATASE-RELATED"/>
    <property type="match status" value="1"/>
</dbReference>
<evidence type="ECO:0000256" key="2">
    <source>
        <dbReference type="ARBA" id="ARBA00004123"/>
    </source>
</evidence>
<accession>A0A6P9AE95</accession>
<dbReference type="Pfam" id="PF13344">
    <property type="entry name" value="Hydrolase_6"/>
    <property type="match status" value="1"/>
</dbReference>
<gene>
    <name evidence="16" type="primary">LOC117654266</name>
</gene>
<evidence type="ECO:0000256" key="5">
    <source>
        <dbReference type="ARBA" id="ARBA00012146"/>
    </source>
</evidence>
<dbReference type="InterPro" id="IPR006357">
    <property type="entry name" value="HAD-SF_hydro_IIA"/>
</dbReference>
<sequence length="270" mass="29277">MASGTVRRLRLKTVLIDLSGTLHIEETAIPGAQDALRRLQDANLQIKFVTNTTKESKRRLFNRLAGLGFPVKQDDFFTSLSAAHDFVKKSQLKPMLIIDDAAMEDFEDVRPAEGAELDSVVIGLAPELFNYEKLTEAFRVLLNPGAKLVAIHQARYFARKDGMCLGPGAFVKGLEYSAGVQAHTVGKPSAAFYRAALDGVDPEAAVMIGDDVQDDVAGAQALGMRGILVRTGKYRPGDELKIDPPPANVCDGFPQAVDAILQELQELPVS</sequence>
<dbReference type="GO" id="GO:0016791">
    <property type="term" value="F:phosphatase activity"/>
    <property type="evidence" value="ECO:0007669"/>
    <property type="project" value="InterPro"/>
</dbReference>
<evidence type="ECO:0000256" key="6">
    <source>
        <dbReference type="ARBA" id="ARBA00022490"/>
    </source>
</evidence>
<keyword evidence="10" id="KW-0539">Nucleus</keyword>
<name>A0A6P9AE95_THRPL</name>
<dbReference type="InterPro" id="IPR036412">
    <property type="entry name" value="HAD-like_sf"/>
</dbReference>
<evidence type="ECO:0000256" key="11">
    <source>
        <dbReference type="ARBA" id="ARBA00037258"/>
    </source>
</evidence>
<keyword evidence="7" id="KW-0479">Metal-binding</keyword>
<dbReference type="NCBIfam" id="TIGR01458">
    <property type="entry name" value="HAD-SF-IIA-hyp3"/>
    <property type="match status" value="1"/>
</dbReference>
<dbReference type="FunCoup" id="A0A6P9AE95">
    <property type="interactions" value="512"/>
</dbReference>
<evidence type="ECO:0000256" key="7">
    <source>
        <dbReference type="ARBA" id="ARBA00022723"/>
    </source>
</evidence>
<evidence type="ECO:0000256" key="13">
    <source>
        <dbReference type="ARBA" id="ARBA00039666"/>
    </source>
</evidence>
<dbReference type="InterPro" id="IPR023214">
    <property type="entry name" value="HAD_sf"/>
</dbReference>
<reference evidence="16" key="1">
    <citation type="submission" date="2025-08" db="UniProtKB">
        <authorList>
            <consortium name="RefSeq"/>
        </authorList>
    </citation>
    <scope>IDENTIFICATION</scope>
    <source>
        <tissue evidence="16">Total insect</tissue>
    </source>
</reference>
<evidence type="ECO:0000256" key="14">
    <source>
        <dbReference type="ARBA" id="ARBA00047820"/>
    </source>
</evidence>
<evidence type="ECO:0000256" key="12">
    <source>
        <dbReference type="ARBA" id="ARBA00039357"/>
    </source>
</evidence>
<dbReference type="GO" id="GO:0005634">
    <property type="term" value="C:nucleus"/>
    <property type="evidence" value="ECO:0007669"/>
    <property type="project" value="UniProtKB-SubCell"/>
</dbReference>
<dbReference type="GO" id="GO:0004427">
    <property type="term" value="F:inorganic diphosphate phosphatase activity"/>
    <property type="evidence" value="ECO:0007669"/>
    <property type="project" value="UniProtKB-EC"/>
</dbReference>
<evidence type="ECO:0000256" key="10">
    <source>
        <dbReference type="ARBA" id="ARBA00023242"/>
    </source>
</evidence>
<evidence type="ECO:0000256" key="9">
    <source>
        <dbReference type="ARBA" id="ARBA00022842"/>
    </source>
</evidence>
<dbReference type="KEGG" id="tpal:117654266"/>
<dbReference type="OrthoDB" id="426235at2759"/>
<dbReference type="PANTHER" id="PTHR19288:SF46">
    <property type="entry name" value="HALOACID DEHALOGENASE-LIKE HYDROLASE DOMAIN-CONTAINING PROTEIN 2"/>
    <property type="match status" value="1"/>
</dbReference>
<evidence type="ECO:0000256" key="1">
    <source>
        <dbReference type="ARBA" id="ARBA00001946"/>
    </source>
</evidence>
<comment type="catalytic activity">
    <reaction evidence="14">
        <text>diphosphate + H2O = 2 phosphate + H(+)</text>
        <dbReference type="Rhea" id="RHEA:24576"/>
        <dbReference type="ChEBI" id="CHEBI:15377"/>
        <dbReference type="ChEBI" id="CHEBI:15378"/>
        <dbReference type="ChEBI" id="CHEBI:33019"/>
        <dbReference type="ChEBI" id="CHEBI:43474"/>
        <dbReference type="EC" id="3.6.1.1"/>
    </reaction>
</comment>
<dbReference type="AlphaFoldDB" id="A0A6P9AE95"/>
<comment type="function">
    <text evidence="11">Phosphatase that hydrolyzes imidodiphosphate, 3-phosphohistidine and 6-phospholysine. Has broad substrate specificity and can also hydrolyze inorganic diphosphate, but with lower efficiency.</text>
</comment>
<dbReference type="Proteomes" id="UP000515158">
    <property type="component" value="Unplaced"/>
</dbReference>
<dbReference type="NCBIfam" id="TIGR01460">
    <property type="entry name" value="HAD-SF-IIA"/>
    <property type="match status" value="1"/>
</dbReference>
<evidence type="ECO:0000313" key="16">
    <source>
        <dbReference type="RefSeq" id="XP_034256598.1"/>
    </source>
</evidence>
<evidence type="ECO:0000313" key="15">
    <source>
        <dbReference type="Proteomes" id="UP000515158"/>
    </source>
</evidence>
<keyword evidence="9" id="KW-0460">Magnesium</keyword>
<dbReference type="GeneID" id="117654266"/>
<dbReference type="CDD" id="cd07509">
    <property type="entry name" value="HAD_PPase"/>
    <property type="match status" value="1"/>
</dbReference>
<evidence type="ECO:0000256" key="4">
    <source>
        <dbReference type="ARBA" id="ARBA00007958"/>
    </source>
</evidence>
<dbReference type="Gene3D" id="3.40.50.1000">
    <property type="entry name" value="HAD superfamily/HAD-like"/>
    <property type="match status" value="2"/>
</dbReference>
<comment type="cofactor">
    <cofactor evidence="1">
        <name>Mg(2+)</name>
        <dbReference type="ChEBI" id="CHEBI:18420"/>
    </cofactor>
</comment>
<dbReference type="Pfam" id="PF13242">
    <property type="entry name" value="Hydrolase_like"/>
    <property type="match status" value="1"/>
</dbReference>
<evidence type="ECO:0000256" key="3">
    <source>
        <dbReference type="ARBA" id="ARBA00004496"/>
    </source>
</evidence>
<comment type="similarity">
    <text evidence="4">Belongs to the HAD-like hydrolase superfamily.</text>
</comment>
<dbReference type="InParanoid" id="A0A6P9AE95"/>